<organism evidence="1 2">
    <name type="scientific">Bacillus sonorensis</name>
    <dbReference type="NCBI Taxonomy" id="119858"/>
    <lineage>
        <taxon>Bacteria</taxon>
        <taxon>Bacillati</taxon>
        <taxon>Bacillota</taxon>
        <taxon>Bacilli</taxon>
        <taxon>Bacillales</taxon>
        <taxon>Bacillaceae</taxon>
        <taxon>Bacillus</taxon>
    </lineage>
</organism>
<keyword evidence="2" id="KW-1185">Reference proteome</keyword>
<name>A0ABM6LEG7_9BACI</name>
<evidence type="ECO:0000313" key="2">
    <source>
        <dbReference type="Proteomes" id="UP000196877"/>
    </source>
</evidence>
<accession>A0ABM6LEG7</accession>
<sequence>MEVHVKLNEHEIMQACIEYLDKRGYVLKTFSLRGNHVTGDVERKK</sequence>
<dbReference type="Proteomes" id="UP000196877">
    <property type="component" value="Chromosome"/>
</dbReference>
<evidence type="ECO:0000313" key="1">
    <source>
        <dbReference type="EMBL" id="ASB87666.1"/>
    </source>
</evidence>
<protein>
    <submittedName>
        <fullName evidence="1">Uncharacterized protein</fullName>
    </submittedName>
</protein>
<gene>
    <name evidence="1" type="ORF">S101395_01130</name>
</gene>
<dbReference type="EMBL" id="CP021920">
    <property type="protein sequence ID" value="ASB87666.1"/>
    <property type="molecule type" value="Genomic_DNA"/>
</dbReference>
<proteinExistence type="predicted"/>
<dbReference type="GeneID" id="92852067"/>
<dbReference type="RefSeq" id="WP_157678824.1">
    <property type="nucleotide sequence ID" value="NZ_CABJEH010000001.1"/>
</dbReference>
<reference evidence="1 2" key="1">
    <citation type="submission" date="2017-06" db="EMBL/GenBank/DDBJ databases">
        <title>Genome sequence of Bacillus sonorensis strain SRCM101395.</title>
        <authorList>
            <person name="Cho S.H."/>
        </authorList>
    </citation>
    <scope>NUCLEOTIDE SEQUENCE [LARGE SCALE GENOMIC DNA]</scope>
    <source>
        <strain evidence="1 2">SRCM101395</strain>
    </source>
</reference>